<dbReference type="EMBL" id="LAZR01004620">
    <property type="protein sequence ID" value="KKN06984.1"/>
    <property type="molecule type" value="Genomic_DNA"/>
</dbReference>
<comment type="caution">
    <text evidence="2">The sequence shown here is derived from an EMBL/GenBank/DDBJ whole genome shotgun (WGS) entry which is preliminary data.</text>
</comment>
<evidence type="ECO:0000313" key="2">
    <source>
        <dbReference type="EMBL" id="KKN06984.1"/>
    </source>
</evidence>
<sequence>MENETKSFIAGTAIISAGVILLFAIAVISQLFFNVWVIAQCTQI</sequence>
<dbReference type="AlphaFoldDB" id="A0A0F9MMY6"/>
<proteinExistence type="predicted"/>
<organism evidence="2">
    <name type="scientific">marine sediment metagenome</name>
    <dbReference type="NCBI Taxonomy" id="412755"/>
    <lineage>
        <taxon>unclassified sequences</taxon>
        <taxon>metagenomes</taxon>
        <taxon>ecological metagenomes</taxon>
    </lineage>
</organism>
<reference evidence="2" key="1">
    <citation type="journal article" date="2015" name="Nature">
        <title>Complex archaea that bridge the gap between prokaryotes and eukaryotes.</title>
        <authorList>
            <person name="Spang A."/>
            <person name="Saw J.H."/>
            <person name="Jorgensen S.L."/>
            <person name="Zaremba-Niedzwiedzka K."/>
            <person name="Martijn J."/>
            <person name="Lind A.E."/>
            <person name="van Eijk R."/>
            <person name="Schleper C."/>
            <person name="Guy L."/>
            <person name="Ettema T.J."/>
        </authorList>
    </citation>
    <scope>NUCLEOTIDE SEQUENCE</scope>
</reference>
<feature type="transmembrane region" description="Helical" evidence="1">
    <location>
        <begin position="7"/>
        <end position="33"/>
    </location>
</feature>
<protein>
    <submittedName>
        <fullName evidence="2">Uncharacterized protein</fullName>
    </submittedName>
</protein>
<gene>
    <name evidence="2" type="ORF">LCGC14_1071740</name>
</gene>
<keyword evidence="1" id="KW-0812">Transmembrane</keyword>
<keyword evidence="1" id="KW-0472">Membrane</keyword>
<accession>A0A0F9MMY6</accession>
<evidence type="ECO:0000256" key="1">
    <source>
        <dbReference type="SAM" id="Phobius"/>
    </source>
</evidence>
<keyword evidence="1" id="KW-1133">Transmembrane helix</keyword>
<name>A0A0F9MMY6_9ZZZZ</name>